<keyword evidence="7" id="KW-1185">Reference proteome</keyword>
<evidence type="ECO:0000256" key="2">
    <source>
        <dbReference type="ARBA" id="ARBA00022793"/>
    </source>
</evidence>
<dbReference type="EMBL" id="FNJB01000002">
    <property type="protein sequence ID" value="SDO17592.1"/>
    <property type="molecule type" value="Genomic_DNA"/>
</dbReference>
<proteinExistence type="predicted"/>
<dbReference type="Gene3D" id="3.20.20.10">
    <property type="entry name" value="Alanine racemase"/>
    <property type="match status" value="1"/>
</dbReference>
<dbReference type="PANTHER" id="PTHR43727">
    <property type="entry name" value="DIAMINOPIMELATE DECARBOXYLASE"/>
    <property type="match status" value="1"/>
</dbReference>
<dbReference type="Gene3D" id="2.40.37.10">
    <property type="entry name" value="Lyase, Ornithine Decarboxylase, Chain A, domain 1"/>
    <property type="match status" value="1"/>
</dbReference>
<accession>A0A1H0HEJ9</accession>
<dbReference type="PRINTS" id="PR01179">
    <property type="entry name" value="ODADCRBXLASE"/>
</dbReference>
<keyword evidence="2" id="KW-0456">Lyase</keyword>
<feature type="domain" description="Orn/DAP/Arg decarboxylase 2 N-terminal" evidence="5">
    <location>
        <begin position="78"/>
        <end position="314"/>
    </location>
</feature>
<evidence type="ECO:0000256" key="1">
    <source>
        <dbReference type="ARBA" id="ARBA00001933"/>
    </source>
</evidence>
<dbReference type="InterPro" id="IPR029066">
    <property type="entry name" value="PLP-binding_barrel"/>
</dbReference>
<dbReference type="InterPro" id="IPR022644">
    <property type="entry name" value="De-COase2_N"/>
</dbReference>
<sequence length="452" mass="48396">MASICSPDERSWADEDDLRGLPLRSPDDISRFVPWLHYRDGELSIIGGPVLDDHLADDNPSIVYSVPHALSRFGELRSAFRRHFDRVHIAYALKACYVRPVVRALVDAGAGLEVMSGLELAIARRAGCPGEAVVSNGVGMRPDHVRGVVEAGALVVVDNVGDLRRVDAAARAVGRRVRLGLRVTPDVGGDRFVGSSAKLGCDWAGGGFLALVDEAKRATHCDLVALHAHQLTHAHDLDRYTAAVRGLADVARAVLAERGIRFETVDIGGGFDTGYLLAARGLAISDFADAAAKELAAIGYPFELVVEPGRFLVADAAVGLTSVTGEKQNGDRRWRVTDLGSNVLIPLPELAYHPVPLRWPSGGTWSRYDVGDGTCAPTVLCRDARLPDGREGLRLGVLNVGAYTTVFAESWAFPLPDIAVWDGNQLSHLVGSAERAAMFTALHGVDPFAEPA</sequence>
<dbReference type="SUPFAM" id="SSF50621">
    <property type="entry name" value="Alanine racemase C-terminal domain-like"/>
    <property type="match status" value="1"/>
</dbReference>
<dbReference type="Proteomes" id="UP000199651">
    <property type="component" value="Unassembled WGS sequence"/>
</dbReference>
<dbReference type="OrthoDB" id="9802241at2"/>
<dbReference type="PANTHER" id="PTHR43727:SF2">
    <property type="entry name" value="GROUP IV DECARBOXYLASE"/>
    <property type="match status" value="1"/>
</dbReference>
<dbReference type="PROSITE" id="PS00878">
    <property type="entry name" value="ODR_DC_2_1"/>
    <property type="match status" value="1"/>
</dbReference>
<feature type="active site" description="Proton donor" evidence="4">
    <location>
        <position position="375"/>
    </location>
</feature>
<feature type="modified residue" description="N6-(pyridoxal phosphate)lysine" evidence="4">
    <location>
        <position position="94"/>
    </location>
</feature>
<keyword evidence="2" id="KW-0210">Decarboxylase</keyword>
<dbReference type="STRING" id="504798.SAMN05421871_101218"/>
<evidence type="ECO:0000256" key="4">
    <source>
        <dbReference type="PIRSR" id="PIRSR600183-50"/>
    </source>
</evidence>
<name>A0A1H0HEJ9_9PSEU</name>
<reference evidence="7" key="1">
    <citation type="submission" date="2016-10" db="EMBL/GenBank/DDBJ databases">
        <authorList>
            <person name="Varghese N."/>
            <person name="Submissions S."/>
        </authorList>
    </citation>
    <scope>NUCLEOTIDE SEQUENCE [LARGE SCALE GENOMIC DNA]</scope>
    <source>
        <strain evidence="7">IBRC-M 10655</strain>
    </source>
</reference>
<organism evidence="6 7">
    <name type="scientific">Actinokineospora alba</name>
    <dbReference type="NCBI Taxonomy" id="504798"/>
    <lineage>
        <taxon>Bacteria</taxon>
        <taxon>Bacillati</taxon>
        <taxon>Actinomycetota</taxon>
        <taxon>Actinomycetes</taxon>
        <taxon>Pseudonocardiales</taxon>
        <taxon>Pseudonocardiaceae</taxon>
        <taxon>Actinokineospora</taxon>
    </lineage>
</organism>
<evidence type="ECO:0000313" key="7">
    <source>
        <dbReference type="Proteomes" id="UP000199651"/>
    </source>
</evidence>
<dbReference type="GO" id="GO:0009089">
    <property type="term" value="P:lysine biosynthetic process via diaminopimelate"/>
    <property type="evidence" value="ECO:0007669"/>
    <property type="project" value="TreeGrafter"/>
</dbReference>
<dbReference type="SUPFAM" id="SSF51419">
    <property type="entry name" value="PLP-binding barrel"/>
    <property type="match status" value="1"/>
</dbReference>
<protein>
    <submittedName>
        <fullName evidence="6">Diaminopimelate decarboxylase</fullName>
    </submittedName>
</protein>
<evidence type="ECO:0000256" key="3">
    <source>
        <dbReference type="ARBA" id="ARBA00022898"/>
    </source>
</evidence>
<dbReference type="Pfam" id="PF02784">
    <property type="entry name" value="Orn_Arg_deC_N"/>
    <property type="match status" value="1"/>
</dbReference>
<dbReference type="InterPro" id="IPR000183">
    <property type="entry name" value="Orn/DAP/Arg_de-COase"/>
</dbReference>
<dbReference type="InterPro" id="IPR022653">
    <property type="entry name" value="De-COase2_pyr-phos_BS"/>
</dbReference>
<dbReference type="AlphaFoldDB" id="A0A1H0HEJ9"/>
<gene>
    <name evidence="6" type="ORF">SAMN05192558_10285</name>
</gene>
<evidence type="ECO:0000313" key="6">
    <source>
        <dbReference type="EMBL" id="SDO17592.1"/>
    </source>
</evidence>
<dbReference type="InterPro" id="IPR009006">
    <property type="entry name" value="Ala_racemase/Decarboxylase_C"/>
</dbReference>
<keyword evidence="3 4" id="KW-0663">Pyridoxal phosphate</keyword>
<dbReference type="GO" id="GO:0008836">
    <property type="term" value="F:diaminopimelate decarboxylase activity"/>
    <property type="evidence" value="ECO:0007669"/>
    <property type="project" value="TreeGrafter"/>
</dbReference>
<evidence type="ECO:0000259" key="5">
    <source>
        <dbReference type="Pfam" id="PF02784"/>
    </source>
</evidence>
<comment type="cofactor">
    <cofactor evidence="1 4">
        <name>pyridoxal 5'-phosphate</name>
        <dbReference type="ChEBI" id="CHEBI:597326"/>
    </cofactor>
</comment>